<protein>
    <recommendedName>
        <fullName evidence="4">Inverse autotransporter beta-domain domain-containing protein</fullName>
    </recommendedName>
</protein>
<sequence>MKKLVVILVGLFCVNISTASDVRVKGLGGSTIIEDLENDIYDNPALMSGMQYDFAALGFSNSLTSNETFYVLDSICQYYKTSRNSPTIDIKAGLNDRKTTNIAISYTENININDSSRINYGIINLGLAQKAGRFGYGFGYDRSFNVNNNWYGVKAGISNMDSLNNLAFLVNYYKRNYGETYLIELKWRSIRSKNRTLCLKGGLSQPLGHRGNYFRLGVGMAYYLRLLRTRIIFDIYEGIDLDMSEYISLIGDGHLALETYILSPWTVRCGTDGPVLDLGTTVKINEKIKIEYSFETENHTTYKRVDTLYVNNRTESKTQCHYLKAIYAF</sequence>
<dbReference type="EMBL" id="MFFM01000029">
    <property type="protein sequence ID" value="OGF12855.1"/>
    <property type="molecule type" value="Genomic_DNA"/>
</dbReference>
<keyword evidence="1" id="KW-0732">Signal</keyword>
<dbReference type="Proteomes" id="UP000177230">
    <property type="component" value="Unassembled WGS sequence"/>
</dbReference>
<evidence type="ECO:0000313" key="3">
    <source>
        <dbReference type="Proteomes" id="UP000177230"/>
    </source>
</evidence>
<comment type="caution">
    <text evidence="2">The sequence shown here is derived from an EMBL/GenBank/DDBJ whole genome shotgun (WGS) entry which is preliminary data.</text>
</comment>
<evidence type="ECO:0000256" key="1">
    <source>
        <dbReference type="SAM" id="SignalP"/>
    </source>
</evidence>
<accession>A0A1F5REH5</accession>
<name>A0A1F5REH5_9BACT</name>
<feature type="chain" id="PRO_5009520791" description="Inverse autotransporter beta-domain domain-containing protein" evidence="1">
    <location>
        <begin position="20"/>
        <end position="329"/>
    </location>
</feature>
<feature type="signal peptide" evidence="1">
    <location>
        <begin position="1"/>
        <end position="19"/>
    </location>
</feature>
<evidence type="ECO:0008006" key="4">
    <source>
        <dbReference type="Google" id="ProtNLM"/>
    </source>
</evidence>
<gene>
    <name evidence="2" type="ORF">A2024_01630</name>
</gene>
<reference evidence="2 3" key="1">
    <citation type="journal article" date="2016" name="Nat. Commun.">
        <title>Thousands of microbial genomes shed light on interconnected biogeochemical processes in an aquifer system.</title>
        <authorList>
            <person name="Anantharaman K."/>
            <person name="Brown C.T."/>
            <person name="Hug L.A."/>
            <person name="Sharon I."/>
            <person name="Castelle C.J."/>
            <person name="Probst A.J."/>
            <person name="Thomas B.C."/>
            <person name="Singh A."/>
            <person name="Wilkins M.J."/>
            <person name="Karaoz U."/>
            <person name="Brodie E.L."/>
            <person name="Williams K.H."/>
            <person name="Hubbard S.S."/>
            <person name="Banfield J.F."/>
        </authorList>
    </citation>
    <scope>NUCLEOTIDE SEQUENCE [LARGE SCALE GENOMIC DNA]</scope>
</reference>
<proteinExistence type="predicted"/>
<evidence type="ECO:0000313" key="2">
    <source>
        <dbReference type="EMBL" id="OGF12855.1"/>
    </source>
</evidence>
<dbReference type="AlphaFoldDB" id="A0A1F5REH5"/>
<organism evidence="2 3">
    <name type="scientific">Candidatus Edwardsbacteria bacterium GWF2_54_11</name>
    <dbReference type="NCBI Taxonomy" id="1817851"/>
    <lineage>
        <taxon>Bacteria</taxon>
        <taxon>Candidatus Edwardsiibacteriota</taxon>
    </lineage>
</organism>